<dbReference type="GO" id="GO:0006869">
    <property type="term" value="P:lipid transport"/>
    <property type="evidence" value="ECO:0007669"/>
    <property type="project" value="UniProtKB-UniRule"/>
</dbReference>
<name>A0A418AP33_9STRA</name>
<dbReference type="Proteomes" id="UP000285060">
    <property type="component" value="Unassembled WGS sequence"/>
</dbReference>
<accession>A0A418AP33</accession>
<dbReference type="GO" id="GO:0032456">
    <property type="term" value="P:endocytic recycling"/>
    <property type="evidence" value="ECO:0007669"/>
    <property type="project" value="TreeGrafter"/>
</dbReference>
<dbReference type="GO" id="GO:0000938">
    <property type="term" value="C:GARP complex"/>
    <property type="evidence" value="ECO:0007669"/>
    <property type="project" value="UniProtKB-UniRule"/>
</dbReference>
<dbReference type="GO" id="GO:0007030">
    <property type="term" value="P:Golgi organization"/>
    <property type="evidence" value="ECO:0007669"/>
    <property type="project" value="UniProtKB-UniRule"/>
</dbReference>
<proteinExistence type="inferred from homology"/>
<dbReference type="InterPro" id="IPR014812">
    <property type="entry name" value="Vps51"/>
</dbReference>
<protein>
    <recommendedName>
        <fullName evidence="2">Vacuolar protein sorting-associated protein 51 homolog</fullName>
    </recommendedName>
</protein>
<organism evidence="3 4">
    <name type="scientific">Aphanomyces invadans</name>
    <dbReference type="NCBI Taxonomy" id="157072"/>
    <lineage>
        <taxon>Eukaryota</taxon>
        <taxon>Sar</taxon>
        <taxon>Stramenopiles</taxon>
        <taxon>Oomycota</taxon>
        <taxon>Saprolegniomycetes</taxon>
        <taxon>Saprolegniales</taxon>
        <taxon>Verrucalvaceae</taxon>
        <taxon>Aphanomyces</taxon>
    </lineage>
</organism>
<keyword evidence="2" id="KW-0813">Transport</keyword>
<comment type="function">
    <text evidence="2">Acts as component of the GARP complex that is involved in retrograde transport from early and late endosomes to the trans-Golgi network (TGN).</text>
</comment>
<comment type="subcellular location">
    <subcellularLocation>
        <location evidence="2">Golgi apparatus</location>
        <location evidence="2">trans-Golgi network</location>
    </subcellularLocation>
</comment>
<evidence type="ECO:0000256" key="2">
    <source>
        <dbReference type="RuleBase" id="RU368010"/>
    </source>
</evidence>
<dbReference type="PANTHER" id="PTHR15954">
    <property type="entry name" value="VACUOLAR PROTEIN SORTING-ASSOCIATED PROTEIN 51 HOMOLOG"/>
    <property type="match status" value="1"/>
</dbReference>
<sequence length="138" mass="15692">MYMDVARLFAKKIHIYHGPDVDFTIDSALSCIFKMACKAYGEYVRMVTFNKTGVQQMQIDAEWLKLTAALYLTSESSVNEVESLLCDVVTNSMERAVEYSLLEERYVYHHTTRSSHKSLCCPSVLVAIVSTKKGTMKM</sequence>
<dbReference type="VEuPathDB" id="FungiDB:H310_05461"/>
<dbReference type="AlphaFoldDB" id="A0A418AP33"/>
<dbReference type="GO" id="GO:0016020">
    <property type="term" value="C:membrane"/>
    <property type="evidence" value="ECO:0007669"/>
    <property type="project" value="TreeGrafter"/>
</dbReference>
<keyword evidence="2" id="KW-0653">Protein transport</keyword>
<comment type="subunit">
    <text evidence="2">Component of the Golgi-associated retrograde protein (GARP) complex.</text>
</comment>
<keyword evidence="2" id="KW-0445">Lipid transport</keyword>
<dbReference type="GO" id="GO:0015031">
    <property type="term" value="P:protein transport"/>
    <property type="evidence" value="ECO:0007669"/>
    <property type="project" value="UniProtKB-UniRule"/>
</dbReference>
<reference evidence="3 4" key="1">
    <citation type="submission" date="2018-08" db="EMBL/GenBank/DDBJ databases">
        <title>Aphanomyces genome sequencing and annotation.</title>
        <authorList>
            <person name="Minardi D."/>
            <person name="Oidtmann B."/>
            <person name="Van Der Giezen M."/>
            <person name="Studholme D.J."/>
        </authorList>
    </citation>
    <scope>NUCLEOTIDE SEQUENCE [LARGE SCALE GENOMIC DNA]</scope>
    <source>
        <strain evidence="3 4">NJM0002</strain>
    </source>
</reference>
<dbReference type="EMBL" id="QUSY01000906">
    <property type="protein sequence ID" value="RHY26807.1"/>
    <property type="molecule type" value="Genomic_DNA"/>
</dbReference>
<dbReference type="GO" id="GO:0005829">
    <property type="term" value="C:cytosol"/>
    <property type="evidence" value="ECO:0007669"/>
    <property type="project" value="GOC"/>
</dbReference>
<dbReference type="GO" id="GO:0048193">
    <property type="term" value="P:Golgi vesicle transport"/>
    <property type="evidence" value="ECO:0007669"/>
    <property type="project" value="TreeGrafter"/>
</dbReference>
<keyword evidence="4" id="KW-1185">Reference proteome</keyword>
<gene>
    <name evidence="3" type="ORF">DYB32_007265</name>
</gene>
<comment type="similarity">
    <text evidence="1 2">Belongs to the VPS51 family.</text>
</comment>
<dbReference type="GO" id="GO:1990745">
    <property type="term" value="C:EARP complex"/>
    <property type="evidence" value="ECO:0007669"/>
    <property type="project" value="TreeGrafter"/>
</dbReference>
<evidence type="ECO:0000256" key="1">
    <source>
        <dbReference type="ARBA" id="ARBA00006080"/>
    </source>
</evidence>
<dbReference type="GO" id="GO:0007041">
    <property type="term" value="P:lysosomal transport"/>
    <property type="evidence" value="ECO:0007669"/>
    <property type="project" value="TreeGrafter"/>
</dbReference>
<evidence type="ECO:0000313" key="3">
    <source>
        <dbReference type="EMBL" id="RHY26807.1"/>
    </source>
</evidence>
<evidence type="ECO:0000313" key="4">
    <source>
        <dbReference type="Proteomes" id="UP000285060"/>
    </source>
</evidence>
<dbReference type="GO" id="GO:0042147">
    <property type="term" value="P:retrograde transport, endosome to Golgi"/>
    <property type="evidence" value="ECO:0007669"/>
    <property type="project" value="UniProtKB-UniRule"/>
</dbReference>
<comment type="caution">
    <text evidence="3">The sequence shown here is derived from an EMBL/GenBank/DDBJ whole genome shotgun (WGS) entry which is preliminary data.</text>
</comment>
<dbReference type="PANTHER" id="PTHR15954:SF4">
    <property type="entry name" value="VACUOLAR PROTEIN SORTING-ASSOCIATED PROTEIN 51 HOMOLOG"/>
    <property type="match status" value="1"/>
</dbReference>
<keyword evidence="2" id="KW-0333">Golgi apparatus</keyword>